<dbReference type="Gene3D" id="3.40.960.10">
    <property type="entry name" value="VSR Endonuclease"/>
    <property type="match status" value="1"/>
</dbReference>
<comment type="caution">
    <text evidence="1">The sequence shown here is derived from an EMBL/GenBank/DDBJ whole genome shotgun (WGS) entry which is preliminary data.</text>
</comment>
<evidence type="ECO:0008006" key="2">
    <source>
        <dbReference type="Google" id="ProtNLM"/>
    </source>
</evidence>
<proteinExistence type="predicted"/>
<gene>
    <name evidence="1" type="ORF">LCGC14_2764510</name>
</gene>
<accession>A0A0F8ZJV0</accession>
<dbReference type="InterPro" id="IPR011335">
    <property type="entry name" value="Restrct_endonuc-II-like"/>
</dbReference>
<dbReference type="AlphaFoldDB" id="A0A0F8ZJV0"/>
<organism evidence="1">
    <name type="scientific">marine sediment metagenome</name>
    <dbReference type="NCBI Taxonomy" id="412755"/>
    <lineage>
        <taxon>unclassified sequences</taxon>
        <taxon>metagenomes</taxon>
        <taxon>ecological metagenomes</taxon>
    </lineage>
</organism>
<dbReference type="SUPFAM" id="SSF52980">
    <property type="entry name" value="Restriction endonuclease-like"/>
    <property type="match status" value="1"/>
</dbReference>
<name>A0A0F8ZJV0_9ZZZZ</name>
<reference evidence="1" key="1">
    <citation type="journal article" date="2015" name="Nature">
        <title>Complex archaea that bridge the gap between prokaryotes and eukaryotes.</title>
        <authorList>
            <person name="Spang A."/>
            <person name="Saw J.H."/>
            <person name="Jorgensen S.L."/>
            <person name="Zaremba-Niedzwiedzka K."/>
            <person name="Martijn J."/>
            <person name="Lind A.E."/>
            <person name="van Eijk R."/>
            <person name="Schleper C."/>
            <person name="Guy L."/>
            <person name="Ettema T.J."/>
        </authorList>
    </citation>
    <scope>NUCLEOTIDE SEQUENCE</scope>
</reference>
<evidence type="ECO:0000313" key="1">
    <source>
        <dbReference type="EMBL" id="KKK86310.1"/>
    </source>
</evidence>
<dbReference type="EMBL" id="LAZR01050904">
    <property type="protein sequence ID" value="KKK86310.1"/>
    <property type="molecule type" value="Genomic_DNA"/>
</dbReference>
<sequence>MPQKIGLPALKLTRPKVPKVPLRSRAFELAGRKIDPLSGPDIPIPEVQNEDFLARYEGWRATYNGSIPEFIVWEYLTKQKRQKVGIDFDFQSPFFGGRTRFGGFIADFFFPNKNEIWRVNGERFHLEKPKNRANDALAKVQFIQQGYRVLDLWEDDLLSRAQFVLDLAFERGVDVPTRLQL</sequence>
<protein>
    <recommendedName>
        <fullName evidence="2">DUF559 domain-containing protein</fullName>
    </recommendedName>
</protein>